<accession>A0A8H7A7Z7</accession>
<name>A0A8H7A7Z7_9EURO</name>
<keyword evidence="2" id="KW-1185">Reference proteome</keyword>
<dbReference type="AlphaFoldDB" id="A0A8H7A7Z7"/>
<comment type="caution">
    <text evidence="1">The sequence shown here is derived from an EMBL/GenBank/DDBJ whole genome shotgun (WGS) entry which is preliminary data.</text>
</comment>
<protein>
    <submittedName>
        <fullName evidence="1">Uncharacterized protein</fullName>
    </submittedName>
</protein>
<reference evidence="1" key="1">
    <citation type="submission" date="2020-02" db="EMBL/GenBank/DDBJ databases">
        <authorList>
            <person name="Palmer J.M."/>
        </authorList>
    </citation>
    <scope>NUCLEOTIDE SEQUENCE</scope>
    <source>
        <strain evidence="1">EPUS1.4</strain>
        <tissue evidence="1">Thallus</tissue>
    </source>
</reference>
<dbReference type="EMBL" id="JAACFV010000141">
    <property type="protein sequence ID" value="KAF7504345.1"/>
    <property type="molecule type" value="Genomic_DNA"/>
</dbReference>
<dbReference type="Proteomes" id="UP000606974">
    <property type="component" value="Unassembled WGS sequence"/>
</dbReference>
<sequence length="115" mass="12570">MGASRKELVYDGVIQRDESQRIMRIAVVLPLRSFDPVLLSHAAFHQPLRILDLAGGLLLHGMLIRADPHIPEYLSNDELDSGTPGIAKASLVTEIGKERGSKSGLFRAIQSRAQA</sequence>
<proteinExistence type="predicted"/>
<organism evidence="1 2">
    <name type="scientific">Endocarpon pusillum</name>
    <dbReference type="NCBI Taxonomy" id="364733"/>
    <lineage>
        <taxon>Eukaryota</taxon>
        <taxon>Fungi</taxon>
        <taxon>Dikarya</taxon>
        <taxon>Ascomycota</taxon>
        <taxon>Pezizomycotina</taxon>
        <taxon>Eurotiomycetes</taxon>
        <taxon>Chaetothyriomycetidae</taxon>
        <taxon>Verrucariales</taxon>
        <taxon>Verrucariaceae</taxon>
        <taxon>Endocarpon</taxon>
    </lineage>
</organism>
<evidence type="ECO:0000313" key="1">
    <source>
        <dbReference type="EMBL" id="KAF7504345.1"/>
    </source>
</evidence>
<evidence type="ECO:0000313" key="2">
    <source>
        <dbReference type="Proteomes" id="UP000606974"/>
    </source>
</evidence>
<gene>
    <name evidence="1" type="ORF">GJ744_002465</name>
</gene>